<dbReference type="InterPro" id="IPR051933">
    <property type="entry name" value="Resuscitation_pf_RpfB"/>
</dbReference>
<protein>
    <submittedName>
        <fullName evidence="3">3D domain-containing protein</fullName>
    </submittedName>
</protein>
<dbReference type="Pfam" id="PF06725">
    <property type="entry name" value="3D"/>
    <property type="match status" value="1"/>
</dbReference>
<dbReference type="CDD" id="cd14667">
    <property type="entry name" value="3D_containing_proteins"/>
    <property type="match status" value="1"/>
</dbReference>
<evidence type="ECO:0000259" key="2">
    <source>
        <dbReference type="Pfam" id="PF06725"/>
    </source>
</evidence>
<dbReference type="GO" id="GO:0004553">
    <property type="term" value="F:hydrolase activity, hydrolyzing O-glycosyl compounds"/>
    <property type="evidence" value="ECO:0007669"/>
    <property type="project" value="InterPro"/>
</dbReference>
<accession>A0AAX3X325</accession>
<evidence type="ECO:0000313" key="3">
    <source>
        <dbReference type="EMBL" id="WHY53122.1"/>
    </source>
</evidence>
<evidence type="ECO:0000256" key="1">
    <source>
        <dbReference type="ARBA" id="ARBA00022729"/>
    </source>
</evidence>
<name>A0AAX3X325_9BACI</name>
<sequence>MNEYKVVLIVFFSLLLSFFLLERTGEDIVYLHSEEDSHLGGEMNAVLVPFQWVSKRLLNEDKAFGGCHGFSKEGIVQAQFKIRTQLCQGEINKKLDLETILQNIPKSNHGHAFKMIQREAERIRQENHQRQLEQNRIMQEQEFRKERLKPKNSSLQEHKWLKFHATYYGRDCRGCSGITATGINVQRTIYFKELRIVAVDPTIIPLGTIVEIKTPNENFKAIAADKGGAIKGHRLDILVESEEISVQYGRHDVQLRIIN</sequence>
<dbReference type="Proteomes" id="UP001178322">
    <property type="component" value="Chromosome"/>
</dbReference>
<reference evidence="3" key="1">
    <citation type="submission" date="2023-05" db="EMBL/GenBank/DDBJ databases">
        <title>Comparative genomics of Bacillaceae isolates and their secondary metabolite potential.</title>
        <authorList>
            <person name="Song L."/>
            <person name="Nielsen L.J."/>
            <person name="Mohite O."/>
            <person name="Xu X."/>
            <person name="Weber T."/>
            <person name="Kovacs A.T."/>
        </authorList>
    </citation>
    <scope>NUCLEOTIDE SEQUENCE</scope>
    <source>
        <strain evidence="3">LY1</strain>
    </source>
</reference>
<feature type="domain" description="3D" evidence="2">
    <location>
        <begin position="196"/>
        <end position="258"/>
    </location>
</feature>
<dbReference type="RefSeq" id="WP_283871496.1">
    <property type="nucleotide sequence ID" value="NZ_CP126101.1"/>
</dbReference>
<dbReference type="AlphaFoldDB" id="A0AAX3X325"/>
<organism evidence="3 4">
    <name type="scientific">Lysinibacillus pakistanensis</name>
    <dbReference type="NCBI Taxonomy" id="759811"/>
    <lineage>
        <taxon>Bacteria</taxon>
        <taxon>Bacillati</taxon>
        <taxon>Bacillota</taxon>
        <taxon>Bacilli</taxon>
        <taxon>Bacillales</taxon>
        <taxon>Bacillaceae</taxon>
        <taxon>Lysinibacillus</taxon>
    </lineage>
</organism>
<proteinExistence type="predicted"/>
<dbReference type="InterPro" id="IPR059180">
    <property type="entry name" value="3D_YorM"/>
</dbReference>
<gene>
    <name evidence="3" type="ORF">QNH24_07725</name>
</gene>
<dbReference type="PANTHER" id="PTHR39160">
    <property type="entry name" value="CELL WALL-BINDING PROTEIN YOCH"/>
    <property type="match status" value="1"/>
</dbReference>
<evidence type="ECO:0000313" key="4">
    <source>
        <dbReference type="Proteomes" id="UP001178322"/>
    </source>
</evidence>
<dbReference type="Gene3D" id="2.40.40.10">
    <property type="entry name" value="RlpA-like domain"/>
    <property type="match status" value="1"/>
</dbReference>
<dbReference type="InterPro" id="IPR010611">
    <property type="entry name" value="3D_dom"/>
</dbReference>
<dbReference type="PANTHER" id="PTHR39160:SF4">
    <property type="entry name" value="RESUSCITATION-PROMOTING FACTOR RPFB"/>
    <property type="match status" value="1"/>
</dbReference>
<dbReference type="InterPro" id="IPR036908">
    <property type="entry name" value="RlpA-like_sf"/>
</dbReference>
<dbReference type="GO" id="GO:0009254">
    <property type="term" value="P:peptidoglycan turnover"/>
    <property type="evidence" value="ECO:0007669"/>
    <property type="project" value="InterPro"/>
</dbReference>
<keyword evidence="1" id="KW-0732">Signal</keyword>
<dbReference type="GO" id="GO:0019867">
    <property type="term" value="C:outer membrane"/>
    <property type="evidence" value="ECO:0007669"/>
    <property type="project" value="InterPro"/>
</dbReference>
<dbReference type="SUPFAM" id="SSF50685">
    <property type="entry name" value="Barwin-like endoglucanases"/>
    <property type="match status" value="1"/>
</dbReference>
<dbReference type="EMBL" id="CP126101">
    <property type="protein sequence ID" value="WHY53122.1"/>
    <property type="molecule type" value="Genomic_DNA"/>
</dbReference>